<dbReference type="InterPro" id="IPR045584">
    <property type="entry name" value="Pilin-like"/>
</dbReference>
<keyword evidence="1" id="KW-0812">Transmembrane</keyword>
<dbReference type="NCBIfam" id="TIGR02532">
    <property type="entry name" value="IV_pilin_GFxxxE"/>
    <property type="match status" value="1"/>
</dbReference>
<evidence type="ECO:0000256" key="1">
    <source>
        <dbReference type="SAM" id="Phobius"/>
    </source>
</evidence>
<dbReference type="RefSeq" id="WP_141197259.1">
    <property type="nucleotide sequence ID" value="NZ_CP041186.1"/>
</dbReference>
<dbReference type="AlphaFoldDB" id="A0A4Y6PRX3"/>
<evidence type="ECO:0000313" key="2">
    <source>
        <dbReference type="EMBL" id="QDG50767.1"/>
    </source>
</evidence>
<sequence length="484" mass="52040">MKIRLPKLLRRGFTLVELMVAVTLLGLIVGVIFSLFASTSDTLKEADSLADTLDRTRFAMERLSAEVRNAGSFGSPDSQGDRWYPSVNNAGSSSVRLAGVASYNGWQNDHTLLTTHGLDAAHTDSAVSGSVPAVGYDGFIVMGAIDFPQSFEITSLTFNSGNERVKGATIPANERGMFKLLVNNPFHTDPGLPQGIVPDDSADAGGDALKLSEASAVLTNDLSDRLIRVMDREGNSQVSGIAADPVPTYSDTAIPAASLGGIPIEFTTNLLVRNNEADDSAGADHAVGLQRQTEDNQDIGYDAALIDVYWYHVESDPRDPLNFRLVRERLNGDGIASELATNPNAITTTKLEGLATGDKVVIADRVVDFQVWFDCAGNAQGELAGAAWLTEWANPGGGACMDPNTGEFGEARMAHIRLSVRTKYERKDAPDNIKAFFMDSTGTVNKEMSMRYFDVNPDAEGAARVVTVQSDVELATFSMRNVVY</sequence>
<dbReference type="OrthoDB" id="5511548at2"/>
<accession>A0A4Y6PRX3</accession>
<gene>
    <name evidence="2" type="ORF">FIV42_08490</name>
</gene>
<reference evidence="2 3" key="1">
    <citation type="submission" date="2019-06" db="EMBL/GenBank/DDBJ databases">
        <title>Persicimonas caeni gen. nov., sp. nov., a predatory bacterium isolated from solar saltern.</title>
        <authorList>
            <person name="Wang S."/>
        </authorList>
    </citation>
    <scope>NUCLEOTIDE SEQUENCE [LARGE SCALE GENOMIC DNA]</scope>
    <source>
        <strain evidence="2 3">YN101</strain>
    </source>
</reference>
<accession>A0A5B8Y478</accession>
<dbReference type="PROSITE" id="PS00409">
    <property type="entry name" value="PROKAR_NTER_METHYL"/>
    <property type="match status" value="1"/>
</dbReference>
<keyword evidence="1" id="KW-0472">Membrane</keyword>
<organism evidence="2 3">
    <name type="scientific">Persicimonas caeni</name>
    <dbReference type="NCBI Taxonomy" id="2292766"/>
    <lineage>
        <taxon>Bacteria</taxon>
        <taxon>Deltaproteobacteria</taxon>
        <taxon>Bradymonadales</taxon>
        <taxon>Bradymonadaceae</taxon>
        <taxon>Persicimonas</taxon>
    </lineage>
</organism>
<protein>
    <submittedName>
        <fullName evidence="2">Prepilin-type N-terminal cleavage/methylation domain-containing protein</fullName>
    </submittedName>
</protein>
<dbReference type="Pfam" id="PF07963">
    <property type="entry name" value="N_methyl"/>
    <property type="match status" value="1"/>
</dbReference>
<keyword evidence="3" id="KW-1185">Reference proteome</keyword>
<proteinExistence type="predicted"/>
<name>A0A4Y6PRX3_PERCE</name>
<keyword evidence="1" id="KW-1133">Transmembrane helix</keyword>
<dbReference type="InterPro" id="IPR012902">
    <property type="entry name" value="N_methyl_site"/>
</dbReference>
<dbReference type="SUPFAM" id="SSF54523">
    <property type="entry name" value="Pili subunits"/>
    <property type="match status" value="1"/>
</dbReference>
<feature type="transmembrane region" description="Helical" evidence="1">
    <location>
        <begin position="12"/>
        <end position="36"/>
    </location>
</feature>
<evidence type="ECO:0000313" key="3">
    <source>
        <dbReference type="Proteomes" id="UP000315995"/>
    </source>
</evidence>
<dbReference type="Proteomes" id="UP000315995">
    <property type="component" value="Chromosome"/>
</dbReference>
<dbReference type="EMBL" id="CP041186">
    <property type="protein sequence ID" value="QDG50767.1"/>
    <property type="molecule type" value="Genomic_DNA"/>
</dbReference>